<keyword evidence="1" id="KW-0472">Membrane</keyword>
<name>A0A8K0H4V2_9ROSA</name>
<organism evidence="2 3">
    <name type="scientific">Rhamnella rubrinervis</name>
    <dbReference type="NCBI Taxonomy" id="2594499"/>
    <lineage>
        <taxon>Eukaryota</taxon>
        <taxon>Viridiplantae</taxon>
        <taxon>Streptophyta</taxon>
        <taxon>Embryophyta</taxon>
        <taxon>Tracheophyta</taxon>
        <taxon>Spermatophyta</taxon>
        <taxon>Magnoliopsida</taxon>
        <taxon>eudicotyledons</taxon>
        <taxon>Gunneridae</taxon>
        <taxon>Pentapetalae</taxon>
        <taxon>rosids</taxon>
        <taxon>fabids</taxon>
        <taxon>Rosales</taxon>
        <taxon>Rhamnaceae</taxon>
        <taxon>rhamnoid group</taxon>
        <taxon>Rhamneae</taxon>
        <taxon>Rhamnella</taxon>
    </lineage>
</organism>
<proteinExistence type="predicted"/>
<keyword evidence="1" id="KW-0812">Transmembrane</keyword>
<evidence type="ECO:0008006" key="4">
    <source>
        <dbReference type="Google" id="ProtNLM"/>
    </source>
</evidence>
<evidence type="ECO:0000313" key="3">
    <source>
        <dbReference type="Proteomes" id="UP000796880"/>
    </source>
</evidence>
<dbReference type="AlphaFoldDB" id="A0A8K0H4V2"/>
<feature type="transmembrane region" description="Helical" evidence="1">
    <location>
        <begin position="51"/>
        <end position="70"/>
    </location>
</feature>
<comment type="caution">
    <text evidence="2">The sequence shown here is derived from an EMBL/GenBank/DDBJ whole genome shotgun (WGS) entry which is preliminary data.</text>
</comment>
<reference evidence="2" key="1">
    <citation type="submission" date="2020-03" db="EMBL/GenBank/DDBJ databases">
        <title>A high-quality chromosome-level genome assembly of a woody plant with both climbing and erect habits, Rhamnella rubrinervis.</title>
        <authorList>
            <person name="Lu Z."/>
            <person name="Yang Y."/>
            <person name="Zhu X."/>
            <person name="Sun Y."/>
        </authorList>
    </citation>
    <scope>NUCLEOTIDE SEQUENCE</scope>
    <source>
        <strain evidence="2">BYM</strain>
        <tissue evidence="2">Leaf</tissue>
    </source>
</reference>
<dbReference type="EMBL" id="VOIH02000005">
    <property type="protein sequence ID" value="KAF3445876.1"/>
    <property type="molecule type" value="Genomic_DNA"/>
</dbReference>
<evidence type="ECO:0000256" key="1">
    <source>
        <dbReference type="SAM" id="Phobius"/>
    </source>
</evidence>
<sequence length="80" mass="9428">MPSSSIFDDKRSKALRRLPPSNLVLLLFLQIYALALLLLEKEDDRSLFLQIIDVAWVLIYIMPLCCLEWWRSKDNEGFRS</sequence>
<keyword evidence="1" id="KW-1133">Transmembrane helix</keyword>
<gene>
    <name evidence="2" type="ORF">FNV43_RR11053</name>
</gene>
<keyword evidence="3" id="KW-1185">Reference proteome</keyword>
<dbReference type="Proteomes" id="UP000796880">
    <property type="component" value="Unassembled WGS sequence"/>
</dbReference>
<feature type="transmembrane region" description="Helical" evidence="1">
    <location>
        <begin position="21"/>
        <end position="39"/>
    </location>
</feature>
<protein>
    <recommendedName>
        <fullName evidence="4">Transmembrane protein</fullName>
    </recommendedName>
</protein>
<evidence type="ECO:0000313" key="2">
    <source>
        <dbReference type="EMBL" id="KAF3445876.1"/>
    </source>
</evidence>
<accession>A0A8K0H4V2</accession>